<dbReference type="PANTHER" id="PTHR43289">
    <property type="entry name" value="MITOGEN-ACTIVATED PROTEIN KINASE KINASE KINASE 20-RELATED"/>
    <property type="match status" value="1"/>
</dbReference>
<dbReference type="PROSITE" id="PS50011">
    <property type="entry name" value="PROTEIN_KINASE_DOM"/>
    <property type="match status" value="1"/>
</dbReference>
<dbReference type="Gene3D" id="1.10.510.10">
    <property type="entry name" value="Transferase(Phosphotransferase) domain 1"/>
    <property type="match status" value="1"/>
</dbReference>
<dbReference type="PANTHER" id="PTHR43289:SF6">
    <property type="entry name" value="SERINE_THREONINE-PROTEIN KINASE NEKL-3"/>
    <property type="match status" value="1"/>
</dbReference>
<evidence type="ECO:0000256" key="6">
    <source>
        <dbReference type="SAM" id="Phobius"/>
    </source>
</evidence>
<evidence type="ECO:0000256" key="2">
    <source>
        <dbReference type="ARBA" id="ARBA00022741"/>
    </source>
</evidence>
<keyword evidence="6" id="KW-1133">Transmembrane helix</keyword>
<dbReference type="PATRIC" id="fig|1263870.3.peg.7265"/>
<keyword evidence="2" id="KW-0547">Nucleotide-binding</keyword>
<evidence type="ECO:0000256" key="3">
    <source>
        <dbReference type="ARBA" id="ARBA00022777"/>
    </source>
</evidence>
<evidence type="ECO:0000313" key="8">
    <source>
        <dbReference type="EMBL" id="EMI51707.1"/>
    </source>
</evidence>
<evidence type="ECO:0000256" key="5">
    <source>
        <dbReference type="SAM" id="Coils"/>
    </source>
</evidence>
<evidence type="ECO:0000259" key="7">
    <source>
        <dbReference type="PROSITE" id="PS50011"/>
    </source>
</evidence>
<comment type="caution">
    <text evidence="8">The sequence shown here is derived from an EMBL/GenBank/DDBJ whole genome shotgun (WGS) entry which is preliminary data.</text>
</comment>
<dbReference type="CDD" id="cd14014">
    <property type="entry name" value="STKc_PknB_like"/>
    <property type="match status" value="1"/>
</dbReference>
<feature type="transmembrane region" description="Helical" evidence="6">
    <location>
        <begin position="351"/>
        <end position="370"/>
    </location>
</feature>
<organism evidence="8 9">
    <name type="scientific">Rhodopirellula sallentina SM41</name>
    <dbReference type="NCBI Taxonomy" id="1263870"/>
    <lineage>
        <taxon>Bacteria</taxon>
        <taxon>Pseudomonadati</taxon>
        <taxon>Planctomycetota</taxon>
        <taxon>Planctomycetia</taxon>
        <taxon>Pirellulales</taxon>
        <taxon>Pirellulaceae</taxon>
        <taxon>Rhodopirellula</taxon>
    </lineage>
</organism>
<dbReference type="InterPro" id="IPR032675">
    <property type="entry name" value="LRR_dom_sf"/>
</dbReference>
<keyword evidence="6" id="KW-0472">Membrane</keyword>
<name>M5TRB4_9BACT</name>
<keyword evidence="6" id="KW-0812">Transmembrane</keyword>
<dbReference type="SUPFAM" id="SSF56112">
    <property type="entry name" value="Protein kinase-like (PK-like)"/>
    <property type="match status" value="1"/>
</dbReference>
<dbReference type="InterPro" id="IPR000719">
    <property type="entry name" value="Prot_kinase_dom"/>
</dbReference>
<dbReference type="GO" id="GO:0005524">
    <property type="term" value="F:ATP binding"/>
    <property type="evidence" value="ECO:0007669"/>
    <property type="project" value="UniProtKB-KW"/>
</dbReference>
<dbReference type="Pfam" id="PF00069">
    <property type="entry name" value="Pkinase"/>
    <property type="match status" value="1"/>
</dbReference>
<dbReference type="AlphaFoldDB" id="M5TRB4"/>
<dbReference type="Gene3D" id="3.80.10.10">
    <property type="entry name" value="Ribonuclease Inhibitor"/>
    <property type="match status" value="1"/>
</dbReference>
<feature type="coiled-coil region" evidence="5">
    <location>
        <begin position="401"/>
        <end position="432"/>
    </location>
</feature>
<dbReference type="Proteomes" id="UP000011885">
    <property type="component" value="Unassembled WGS sequence"/>
</dbReference>
<gene>
    <name evidence="8" type="ORF">RSSM_06849</name>
</gene>
<dbReference type="RefSeq" id="WP_008689547.1">
    <property type="nucleotide sequence ID" value="NZ_ANOH01000489.1"/>
</dbReference>
<keyword evidence="9" id="KW-1185">Reference proteome</keyword>
<protein>
    <submittedName>
        <fullName evidence="8">Serine/threonine-protein kinase pknB</fullName>
    </submittedName>
</protein>
<dbReference type="EMBL" id="ANOH01000489">
    <property type="protein sequence ID" value="EMI51707.1"/>
    <property type="molecule type" value="Genomic_DNA"/>
</dbReference>
<keyword evidence="4" id="KW-0067">ATP-binding</keyword>
<feature type="domain" description="Protein kinase" evidence="7">
    <location>
        <begin position="63"/>
        <end position="325"/>
    </location>
</feature>
<keyword evidence="5" id="KW-0175">Coiled coil</keyword>
<dbReference type="SMART" id="SM00220">
    <property type="entry name" value="S_TKc"/>
    <property type="match status" value="1"/>
</dbReference>
<dbReference type="GO" id="GO:0004674">
    <property type="term" value="F:protein serine/threonine kinase activity"/>
    <property type="evidence" value="ECO:0007669"/>
    <property type="project" value="TreeGrafter"/>
</dbReference>
<evidence type="ECO:0000256" key="1">
    <source>
        <dbReference type="ARBA" id="ARBA00022679"/>
    </source>
</evidence>
<reference evidence="8 9" key="1">
    <citation type="journal article" date="2013" name="Mar. Genomics">
        <title>Expression of sulfatases in Rhodopirellula baltica and the diversity of sulfatases in the genus Rhodopirellula.</title>
        <authorList>
            <person name="Wegner C.E."/>
            <person name="Richter-Heitmann T."/>
            <person name="Klindworth A."/>
            <person name="Klockow C."/>
            <person name="Richter M."/>
            <person name="Achstetter T."/>
            <person name="Glockner F.O."/>
            <person name="Harder J."/>
        </authorList>
    </citation>
    <scope>NUCLEOTIDE SEQUENCE [LARGE SCALE GENOMIC DNA]</scope>
    <source>
        <strain evidence="8 9">SM41</strain>
    </source>
</reference>
<keyword evidence="3 8" id="KW-0418">Kinase</keyword>
<dbReference type="OrthoDB" id="229580at2"/>
<evidence type="ECO:0000313" key="9">
    <source>
        <dbReference type="Proteomes" id="UP000011885"/>
    </source>
</evidence>
<proteinExistence type="predicted"/>
<dbReference type="Gene3D" id="3.30.200.20">
    <property type="entry name" value="Phosphorylase Kinase, domain 1"/>
    <property type="match status" value="1"/>
</dbReference>
<accession>M5TRB4</accession>
<keyword evidence="1" id="KW-0808">Transferase</keyword>
<evidence type="ECO:0000256" key="4">
    <source>
        <dbReference type="ARBA" id="ARBA00022840"/>
    </source>
</evidence>
<sequence length="708" mass="80590">MNTEPATTSSDGENDDSHRRIDPLVKLLYDASEEITSEEMNDPSTFDEICPLYTSICKIDDRYQNPELIGRGGMKEVFRVYDAKTVRHVALAKPLAKFSHDHFDAFLREAHLTARLEHPCIINLFDMDVDADGRPFFTMEFKQGRSLRAILDELRNGHERDRFPLRKRLMLFMRVCEAIAYAHSQRVLHLDIKPDNIQIGEFGETQVCDWGLGVVMPSDETMHDSEVLLDPDLYGPLLDSVKGTPTYMAPEQKNRGTKKTPQMDIYALGCVLCEIVTLQPITSYQKKRPQTDSALAAMIQKATSTDPSDRYADVDCLHEDISRFLAGYSASVEQSSVLREVGLFWRRHRDVCAVVSGSVIILLLFAALFVSQLREKHQTAVAARADAETAWIRADTERALATTAQKNAERAKERAEESLAKYIVEKNKSEERLKAQVHSAVEVSDHLTSIPLIPKDTFATTVKMSMQHIDTVLSNNPPPESRVWHKKFWLYFLMQDFKSATKLLDDEKGVEPDLADFARRYVEKTNNSGYLHTAAFRQLITDLCHSSRFRAPLAEKMLIYDMKYPRSIEDRVKIVYTWVRINNRKPADLELDFDADSKAVRLRGKVQSLVRTLSSPWPPGVRVNLLYTLHPKSLDMRGTNVSDLSELADLELLELDVRDTNVTDLSPLVQNRSLRRLIVGVDQFTDAQLAPLRNAPHINVIKEKQTEE</sequence>
<dbReference type="InterPro" id="IPR011009">
    <property type="entry name" value="Kinase-like_dom_sf"/>
</dbReference>